<evidence type="ECO:0000313" key="1">
    <source>
        <dbReference type="EMBL" id="WXK93925.1"/>
    </source>
</evidence>
<protein>
    <submittedName>
        <fullName evidence="1">Nucleotidyltransferase family protein</fullName>
    </submittedName>
</protein>
<dbReference type="InterPro" id="IPR039498">
    <property type="entry name" value="NTP_transf_5"/>
</dbReference>
<reference evidence="1 2" key="1">
    <citation type="submission" date="2024-03" db="EMBL/GenBank/DDBJ databases">
        <title>Rhodococcus navarretei sp. nov. and Pseudarthrobacter quantumdoti sp. nov., two new species with the ability to biosynthesize Quantum Dots isolated from soil samples at Union Glacier, Antarctica.</title>
        <authorList>
            <person name="Vargas M."/>
        </authorList>
    </citation>
    <scope>NUCLEOTIDE SEQUENCE [LARGE SCALE GENOMIC DNA]</scope>
    <source>
        <strain evidence="1 2">RC-2-3</strain>
    </source>
</reference>
<sequence>MTGSDIRTRLSTPEGVLLGHALVSRVADRLGIRAFFIKGPASAVQGLRLPKTSRDVDVFVAPHNLEKMLQGLRERGWRERPVDPENRAFPKHSVTLHHPEWPCCIDVHFRFPGMETPAAECFDVMFANTETLDLAGQKVRVPSKALGILILALHALRSAQLPACRQELEFLAQVTRCQSHAPAVLESATATGSLAAGRPFLEALLPKDAAVEWPQPSREWHNRLVAKEPGSAHLIAIVQAPWQDKPRMLWHGAFPPQEAFLSANIYADMSLRGRFLQHRARWARFLRSAPRSSRLLCGIARTERPKASQGVRQPRFTCGKLLSPARDL</sequence>
<name>A0ABZ2R9E3_9MICC</name>
<organism evidence="1 2">
    <name type="scientific">Pseudarthrobacter quantipunctorum</name>
    <dbReference type="NCBI Taxonomy" id="3128980"/>
    <lineage>
        <taxon>Bacteria</taxon>
        <taxon>Bacillati</taxon>
        <taxon>Actinomycetota</taxon>
        <taxon>Actinomycetes</taxon>
        <taxon>Micrococcales</taxon>
        <taxon>Micrococcaceae</taxon>
        <taxon>Pseudarthrobacter</taxon>
    </lineage>
</organism>
<dbReference type="Proteomes" id="UP001623384">
    <property type="component" value="Chromosome"/>
</dbReference>
<evidence type="ECO:0000313" key="2">
    <source>
        <dbReference type="Proteomes" id="UP001623384"/>
    </source>
</evidence>
<dbReference type="Pfam" id="PF14907">
    <property type="entry name" value="NTP_transf_5"/>
    <property type="match status" value="1"/>
</dbReference>
<proteinExistence type="predicted"/>
<gene>
    <name evidence="1" type="ORF">WHH00_03715</name>
</gene>
<dbReference type="EMBL" id="CP148033">
    <property type="protein sequence ID" value="WXK93925.1"/>
    <property type="molecule type" value="Genomic_DNA"/>
</dbReference>
<dbReference type="RefSeq" id="WP_406636639.1">
    <property type="nucleotide sequence ID" value="NZ_CP148033.1"/>
</dbReference>
<accession>A0ABZ2R9E3</accession>
<keyword evidence="2" id="KW-1185">Reference proteome</keyword>